<dbReference type="EMBL" id="BNJQ01000038">
    <property type="protein sequence ID" value="GHP12053.1"/>
    <property type="molecule type" value="Genomic_DNA"/>
</dbReference>
<proteinExistence type="predicted"/>
<reference evidence="2" key="1">
    <citation type="submission" date="2020-10" db="EMBL/GenBank/DDBJ databases">
        <title>Unveiling of a novel bifunctional photoreceptor, Dualchrome1, isolated from a cosmopolitan green alga.</title>
        <authorList>
            <person name="Suzuki S."/>
            <person name="Kawachi M."/>
        </authorList>
    </citation>
    <scope>NUCLEOTIDE SEQUENCE</scope>
    <source>
        <strain evidence="2">NIES 2893</strain>
    </source>
</reference>
<evidence type="ECO:0000313" key="3">
    <source>
        <dbReference type="Proteomes" id="UP000660262"/>
    </source>
</evidence>
<protein>
    <submittedName>
        <fullName evidence="2">Uncharacterized protein</fullName>
    </submittedName>
</protein>
<organism evidence="2 3">
    <name type="scientific">Pycnococcus provasolii</name>
    <dbReference type="NCBI Taxonomy" id="41880"/>
    <lineage>
        <taxon>Eukaryota</taxon>
        <taxon>Viridiplantae</taxon>
        <taxon>Chlorophyta</taxon>
        <taxon>Pseudoscourfieldiophyceae</taxon>
        <taxon>Pseudoscourfieldiales</taxon>
        <taxon>Pycnococcaceae</taxon>
        <taxon>Pycnococcus</taxon>
    </lineage>
</organism>
<dbReference type="AlphaFoldDB" id="A0A830HZ35"/>
<accession>A0A830HZ35</accession>
<feature type="coiled-coil region" evidence="1">
    <location>
        <begin position="6"/>
        <end position="82"/>
    </location>
</feature>
<gene>
    <name evidence="2" type="ORF">PPROV_001078000</name>
</gene>
<dbReference type="Proteomes" id="UP000660262">
    <property type="component" value="Unassembled WGS sequence"/>
</dbReference>
<dbReference type="Gene3D" id="1.10.287.1490">
    <property type="match status" value="1"/>
</dbReference>
<feature type="coiled-coil region" evidence="1">
    <location>
        <begin position="111"/>
        <end position="173"/>
    </location>
</feature>
<evidence type="ECO:0000313" key="2">
    <source>
        <dbReference type="EMBL" id="GHP12053.1"/>
    </source>
</evidence>
<name>A0A830HZ35_9CHLO</name>
<dbReference type="OrthoDB" id="9989103at2759"/>
<comment type="caution">
    <text evidence="2">The sequence shown here is derived from an EMBL/GenBank/DDBJ whole genome shotgun (WGS) entry which is preliminary data.</text>
</comment>
<evidence type="ECO:0000256" key="1">
    <source>
        <dbReference type="SAM" id="Coils"/>
    </source>
</evidence>
<keyword evidence="1" id="KW-0175">Coiled coil</keyword>
<dbReference type="SUPFAM" id="SSF57997">
    <property type="entry name" value="Tropomyosin"/>
    <property type="match status" value="1"/>
</dbReference>
<keyword evidence="3" id="KW-1185">Reference proteome</keyword>
<sequence>MLRGELKATNADLSKLQGELSDTKKSLASVEGELDETKKSLASVESELKETKSALANTKKSLTSVEGELDETKKSLASVEGELKGTKSTLADTKKSLTSVEGELADTKKSLASVEGELADTKKSLASVEAAKATLEITNAALQEQLSGEEELRREATSVAEAAAADVTRLQNELKYALVALSNMEETLTMLTPQEMDAATVQSLDELETILFEKLSEKALTIITAERMYRARVSGVENVSSTKEDELNDWNGAAARVKDILKKDKEERKAFVGEMLSDLGDLLKKVSVHDLPEEITLLYAEVSQLSATLLSTKRMDTKT</sequence>